<protein>
    <submittedName>
        <fullName evidence="1">Uncharacterized protein</fullName>
    </submittedName>
</protein>
<dbReference type="Proteomes" id="UP001420932">
    <property type="component" value="Unassembled WGS sequence"/>
</dbReference>
<evidence type="ECO:0000313" key="1">
    <source>
        <dbReference type="EMBL" id="KAK9142524.1"/>
    </source>
</evidence>
<gene>
    <name evidence="1" type="ORF">Syun_011924</name>
</gene>
<dbReference type="AlphaFoldDB" id="A0AAP0PH02"/>
<dbReference type="EMBL" id="JBBNAF010000005">
    <property type="protein sequence ID" value="KAK9142524.1"/>
    <property type="molecule type" value="Genomic_DNA"/>
</dbReference>
<proteinExistence type="predicted"/>
<sequence>MHIAVTGFGQQGISSKKFLSHSASSAALSRAMNSDSMVDRAIHVSFDDFQEIAAPPNVNTYPLVNLVSVLSEIQFASL</sequence>
<name>A0AAP0PH02_9MAGN</name>
<accession>A0AAP0PH02</accession>
<evidence type="ECO:0000313" key="2">
    <source>
        <dbReference type="Proteomes" id="UP001420932"/>
    </source>
</evidence>
<comment type="caution">
    <text evidence="1">The sequence shown here is derived from an EMBL/GenBank/DDBJ whole genome shotgun (WGS) entry which is preliminary data.</text>
</comment>
<organism evidence="1 2">
    <name type="scientific">Stephania yunnanensis</name>
    <dbReference type="NCBI Taxonomy" id="152371"/>
    <lineage>
        <taxon>Eukaryota</taxon>
        <taxon>Viridiplantae</taxon>
        <taxon>Streptophyta</taxon>
        <taxon>Embryophyta</taxon>
        <taxon>Tracheophyta</taxon>
        <taxon>Spermatophyta</taxon>
        <taxon>Magnoliopsida</taxon>
        <taxon>Ranunculales</taxon>
        <taxon>Menispermaceae</taxon>
        <taxon>Menispermoideae</taxon>
        <taxon>Cissampelideae</taxon>
        <taxon>Stephania</taxon>
    </lineage>
</organism>
<keyword evidence="2" id="KW-1185">Reference proteome</keyword>
<reference evidence="1 2" key="1">
    <citation type="submission" date="2024-01" db="EMBL/GenBank/DDBJ databases">
        <title>Genome assemblies of Stephania.</title>
        <authorList>
            <person name="Yang L."/>
        </authorList>
    </citation>
    <scope>NUCLEOTIDE SEQUENCE [LARGE SCALE GENOMIC DNA]</scope>
    <source>
        <strain evidence="1">YNDBR</strain>
        <tissue evidence="1">Leaf</tissue>
    </source>
</reference>